<dbReference type="PROSITE" id="PS01076">
    <property type="entry name" value="ACETATE_KINASE_2"/>
    <property type="match status" value="1"/>
</dbReference>
<organism evidence="8">
    <name type="scientific">bioreactor metagenome</name>
    <dbReference type="NCBI Taxonomy" id="1076179"/>
    <lineage>
        <taxon>unclassified sequences</taxon>
        <taxon>metagenomes</taxon>
        <taxon>ecological metagenomes</taxon>
    </lineage>
</organism>
<dbReference type="GO" id="GO:0005524">
    <property type="term" value="F:ATP binding"/>
    <property type="evidence" value="ECO:0007669"/>
    <property type="project" value="UniProtKB-KW"/>
</dbReference>
<dbReference type="PIRSF" id="PIRSF036458">
    <property type="entry name" value="Butyrate_kin"/>
    <property type="match status" value="1"/>
</dbReference>
<dbReference type="GO" id="GO:0008776">
    <property type="term" value="F:acetate kinase activity"/>
    <property type="evidence" value="ECO:0007669"/>
    <property type="project" value="TreeGrafter"/>
</dbReference>
<dbReference type="AlphaFoldDB" id="A0A644UEA1"/>
<dbReference type="InterPro" id="IPR011245">
    <property type="entry name" value="Butyrate_kin"/>
</dbReference>
<dbReference type="PRINTS" id="PR00471">
    <property type="entry name" value="ACETATEKNASE"/>
</dbReference>
<dbReference type="Gene3D" id="3.30.420.40">
    <property type="match status" value="2"/>
</dbReference>
<dbReference type="Pfam" id="PF00871">
    <property type="entry name" value="Acetate_kinase"/>
    <property type="match status" value="1"/>
</dbReference>
<gene>
    <name evidence="8" type="primary">buk2_7</name>
    <name evidence="8" type="ORF">SDC9_23041</name>
</gene>
<comment type="subcellular location">
    <subcellularLocation>
        <location evidence="1">Cytoplasm</location>
    </subcellularLocation>
</comment>
<evidence type="ECO:0000256" key="4">
    <source>
        <dbReference type="ARBA" id="ARBA00022741"/>
    </source>
</evidence>
<accession>A0A644UEA1</accession>
<dbReference type="EC" id="2.7.2.7" evidence="8"/>
<dbReference type="PANTHER" id="PTHR21060">
    <property type="entry name" value="ACETATE KINASE"/>
    <property type="match status" value="1"/>
</dbReference>
<evidence type="ECO:0000256" key="2">
    <source>
        <dbReference type="ARBA" id="ARBA00022490"/>
    </source>
</evidence>
<dbReference type="NCBIfam" id="NF002834">
    <property type="entry name" value="PRK03011.1-5"/>
    <property type="match status" value="1"/>
</dbReference>
<dbReference type="InterPro" id="IPR023865">
    <property type="entry name" value="Aliphatic_acid_kinase_CS"/>
</dbReference>
<dbReference type="GO" id="GO:0006083">
    <property type="term" value="P:acetate metabolic process"/>
    <property type="evidence" value="ECO:0007669"/>
    <property type="project" value="TreeGrafter"/>
</dbReference>
<keyword evidence="2" id="KW-0963">Cytoplasm</keyword>
<dbReference type="HAMAP" id="MF_00542">
    <property type="entry name" value="Butyrate_kinase"/>
    <property type="match status" value="1"/>
</dbReference>
<sequence>MEKVLVINPGATSTKIAIFSGTRRIFLKIIEHGLEDLARYEHVIDQFGYRYNLLLSALADAAIALSDFDAVVGRGGMLQPVESGTYEINRDMIEDLKLASRGEHASNLGALLADKVSGDYGIPSYIVDPVSVDEMDDVARVSGLSDLPRVSLSHALNGKAIARKAARHIGGRYESLNIIVAHLGTGVSISAHRNGRMVDVNNAQEEGPFSSDRCGTVPSYRLAKMCFSGRYSEQEILNKLMGSGGLSSLLGMKDVRKIEELANSGNKDADLALRALTYQIAKEIGALSTVFNGKLDCIAITGGLAHSDRIVKDIVSRVEFLSRVLIFPGEDEMASLALGVLRVLRGEEEPKKYKGTCKIEKPA</sequence>
<evidence type="ECO:0000256" key="7">
    <source>
        <dbReference type="ARBA" id="ARBA00048596"/>
    </source>
</evidence>
<keyword evidence="4" id="KW-0547">Nucleotide-binding</keyword>
<dbReference type="EMBL" id="VSSQ01000104">
    <property type="protein sequence ID" value="MPL77189.1"/>
    <property type="molecule type" value="Genomic_DNA"/>
</dbReference>
<dbReference type="SUPFAM" id="SSF53067">
    <property type="entry name" value="Actin-like ATPase domain"/>
    <property type="match status" value="2"/>
</dbReference>
<evidence type="ECO:0000313" key="8">
    <source>
        <dbReference type="EMBL" id="MPL77189.1"/>
    </source>
</evidence>
<name>A0A644UEA1_9ZZZZ</name>
<evidence type="ECO:0000256" key="5">
    <source>
        <dbReference type="ARBA" id="ARBA00022777"/>
    </source>
</evidence>
<reference evidence="8" key="1">
    <citation type="submission" date="2019-08" db="EMBL/GenBank/DDBJ databases">
        <authorList>
            <person name="Kucharzyk K."/>
            <person name="Murdoch R.W."/>
            <person name="Higgins S."/>
            <person name="Loffler F."/>
        </authorList>
    </citation>
    <scope>NUCLEOTIDE SEQUENCE</scope>
</reference>
<comment type="catalytic activity">
    <reaction evidence="7">
        <text>butanoate + ATP = butanoyl phosphate + ADP</text>
        <dbReference type="Rhea" id="RHEA:13585"/>
        <dbReference type="ChEBI" id="CHEBI:17968"/>
        <dbReference type="ChEBI" id="CHEBI:30616"/>
        <dbReference type="ChEBI" id="CHEBI:58079"/>
        <dbReference type="ChEBI" id="CHEBI:456216"/>
        <dbReference type="EC" id="2.7.2.7"/>
    </reaction>
</comment>
<dbReference type="InterPro" id="IPR043129">
    <property type="entry name" value="ATPase_NBD"/>
</dbReference>
<protein>
    <submittedName>
        <fullName evidence="8">Butyrate kinase 2</fullName>
        <ecNumber evidence="8">2.7.2.7</ecNumber>
    </submittedName>
</protein>
<keyword evidence="3 8" id="KW-0808">Transferase</keyword>
<dbReference type="CDD" id="cd24011">
    <property type="entry name" value="ASKHA_NBD_BK"/>
    <property type="match status" value="1"/>
</dbReference>
<keyword evidence="6" id="KW-0067">ATP-binding</keyword>
<comment type="caution">
    <text evidence="8">The sequence shown here is derived from an EMBL/GenBank/DDBJ whole genome shotgun (WGS) entry which is preliminary data.</text>
</comment>
<proteinExistence type="inferred from homology"/>
<keyword evidence="5 8" id="KW-0418">Kinase</keyword>
<evidence type="ECO:0000256" key="6">
    <source>
        <dbReference type="ARBA" id="ARBA00022840"/>
    </source>
</evidence>
<dbReference type="GO" id="GO:0047761">
    <property type="term" value="F:butyrate kinase activity"/>
    <property type="evidence" value="ECO:0007669"/>
    <property type="project" value="UniProtKB-EC"/>
</dbReference>
<evidence type="ECO:0000256" key="1">
    <source>
        <dbReference type="ARBA" id="ARBA00004496"/>
    </source>
</evidence>
<dbReference type="InterPro" id="IPR000890">
    <property type="entry name" value="Aliphatic_acid_kin_short-chain"/>
</dbReference>
<dbReference type="PANTHER" id="PTHR21060:SF3">
    <property type="entry name" value="BUTYRATE KINASE 2-RELATED"/>
    <property type="match status" value="1"/>
</dbReference>
<dbReference type="GO" id="GO:0005737">
    <property type="term" value="C:cytoplasm"/>
    <property type="evidence" value="ECO:0007669"/>
    <property type="project" value="UniProtKB-SubCell"/>
</dbReference>
<dbReference type="NCBIfam" id="TIGR02707">
    <property type="entry name" value="butyr_kinase"/>
    <property type="match status" value="1"/>
</dbReference>
<evidence type="ECO:0000256" key="3">
    <source>
        <dbReference type="ARBA" id="ARBA00022679"/>
    </source>
</evidence>